<sequence length="41" mass="5107">MDKLKNKSHVEWTNIWTSVINDMMLTDMKWYQPNGVDYYYF</sequence>
<evidence type="ECO:0000313" key="1">
    <source>
        <dbReference type="EMBL" id="AHI57622.1"/>
    </source>
</evidence>
<evidence type="ECO:0000313" key="2">
    <source>
        <dbReference type="Proteomes" id="UP000019260"/>
    </source>
</evidence>
<keyword evidence="2" id="KW-1185">Reference proteome</keyword>
<name>W0GNM9_9MOLU</name>
<dbReference type="EMBL" id="CP006720">
    <property type="protein sequence ID" value="AHI57622.1"/>
    <property type="molecule type" value="Genomic_DNA"/>
</dbReference>
<reference evidence="1 2" key="1">
    <citation type="submission" date="2013-09" db="EMBL/GenBank/DDBJ databases">
        <title>Complete genome sequence of Spiroplasma mirum suckling mouse cataract agent.</title>
        <authorList>
            <person name="Landry C.A."/>
            <person name="Bastian F.O."/>
            <person name="Thune R.L."/>
        </authorList>
    </citation>
    <scope>NUCLEOTIDE SEQUENCE [LARGE SCALE GENOMIC DNA]</scope>
    <source>
        <strain evidence="1 2">SMCA</strain>
    </source>
</reference>
<gene>
    <name evidence="1" type="ORF">P344_01285</name>
</gene>
<dbReference type="HOGENOM" id="CLU_3276865_0_0_14"/>
<accession>W0GNM9</accession>
<dbReference type="PATRIC" id="fig|838561.3.peg.242"/>
<dbReference type="KEGG" id="smir:SMM_0206"/>
<dbReference type="Proteomes" id="UP000019260">
    <property type="component" value="Chromosome"/>
</dbReference>
<proteinExistence type="predicted"/>
<organism evidence="1 2">
    <name type="scientific">Spiroplasma mirum ATCC 29335</name>
    <dbReference type="NCBI Taxonomy" id="838561"/>
    <lineage>
        <taxon>Bacteria</taxon>
        <taxon>Bacillati</taxon>
        <taxon>Mycoplasmatota</taxon>
        <taxon>Mollicutes</taxon>
        <taxon>Entomoplasmatales</taxon>
        <taxon>Spiroplasmataceae</taxon>
        <taxon>Spiroplasma</taxon>
    </lineage>
</organism>
<protein>
    <submittedName>
        <fullName evidence="1">Uncharacterized protein</fullName>
    </submittedName>
</protein>
<dbReference type="AlphaFoldDB" id="W0GNM9"/>
<dbReference type="KEGG" id="smia:P344_01285"/>